<dbReference type="InterPro" id="IPR011051">
    <property type="entry name" value="RmlC_Cupin_sf"/>
</dbReference>
<feature type="domain" description="Capsular polysaccharide assembling protein CapF C-terminal" evidence="2">
    <location>
        <begin position="255"/>
        <end position="364"/>
    </location>
</feature>
<dbReference type="InterPro" id="IPR014710">
    <property type="entry name" value="RmlC-like_jellyroll"/>
</dbReference>
<dbReference type="SUPFAM" id="SSF51182">
    <property type="entry name" value="RmlC-like cupins"/>
    <property type="match status" value="1"/>
</dbReference>
<evidence type="ECO:0000313" key="3">
    <source>
        <dbReference type="EMBL" id="QWG17039.1"/>
    </source>
</evidence>
<sequence>MRILITGADGFLGANLRIRLREAGYQDIVGITRSSSPQELVAGLAAADFVFHLAGVNRPQTEDEFVRGNRDFTEQLCQALRSVGRRTPVVFSSSSQAALENPYGRSKLAAENILLSYGRESGAPVLLFRLTNVFGKWARPDYNSVVATFCHNVARGLPIRVDDPAAKLRLVYVDDVVDAMLRCLASPGPAAGLMEAGPVYETTVGEVADIIRSFFISRSTLLTPPVGTGLTRALYATYVTHLPAASFAYQIPQYDDPRGTFAEVLKTPDCGQFSYFTAHPGVTRGEHYHHTKAEKFVVIRGSAKFRFRQIVTGEFHEIVVRGGEGYIVETIPGWAHDITNVGDDELIVMLWANEIFDRARPDTITMKVVA</sequence>
<dbReference type="EMBL" id="CP076135">
    <property type="protein sequence ID" value="QWG17039.1"/>
    <property type="molecule type" value="Genomic_DNA"/>
</dbReference>
<evidence type="ECO:0000259" key="1">
    <source>
        <dbReference type="Pfam" id="PF01370"/>
    </source>
</evidence>
<dbReference type="Pfam" id="PF14667">
    <property type="entry name" value="Polysacc_synt_C"/>
    <property type="match status" value="1"/>
</dbReference>
<name>A0A975RRI6_9BRAD</name>
<protein>
    <submittedName>
        <fullName evidence="3">Capsular polysaccharide biosynthesis protein CapF</fullName>
    </submittedName>
</protein>
<organism evidence="3 4">
    <name type="scientific">Bradyrhizobium sediminis</name>
    <dbReference type="NCBI Taxonomy" id="2840469"/>
    <lineage>
        <taxon>Bacteria</taxon>
        <taxon>Pseudomonadati</taxon>
        <taxon>Pseudomonadota</taxon>
        <taxon>Alphaproteobacteria</taxon>
        <taxon>Hyphomicrobiales</taxon>
        <taxon>Nitrobacteraceae</taxon>
        <taxon>Bradyrhizobium</taxon>
    </lineage>
</organism>
<dbReference type="Gene3D" id="3.40.50.720">
    <property type="entry name" value="NAD(P)-binding Rossmann-like Domain"/>
    <property type="match status" value="1"/>
</dbReference>
<gene>
    <name evidence="3" type="ORF">KMZ68_18920</name>
</gene>
<dbReference type="PANTHER" id="PTHR43245:SF55">
    <property type="entry name" value="NAD(P)-BINDING DOMAIN-CONTAINING PROTEIN"/>
    <property type="match status" value="1"/>
</dbReference>
<dbReference type="NCBIfam" id="NF047837">
    <property type="entry name" value="UDPAcbARedWbcJ"/>
    <property type="match status" value="1"/>
</dbReference>
<dbReference type="RefSeq" id="WP_215612696.1">
    <property type="nucleotide sequence ID" value="NZ_CP076135.1"/>
</dbReference>
<dbReference type="PANTHER" id="PTHR43245">
    <property type="entry name" value="BIFUNCTIONAL POLYMYXIN RESISTANCE PROTEIN ARNA"/>
    <property type="match status" value="1"/>
</dbReference>
<dbReference type="SUPFAM" id="SSF51735">
    <property type="entry name" value="NAD(P)-binding Rossmann-fold domains"/>
    <property type="match status" value="1"/>
</dbReference>
<dbReference type="InterPro" id="IPR001509">
    <property type="entry name" value="Epimerase_deHydtase"/>
</dbReference>
<dbReference type="InterPro" id="IPR036291">
    <property type="entry name" value="NAD(P)-bd_dom_sf"/>
</dbReference>
<proteinExistence type="predicted"/>
<dbReference type="KEGG" id="bsei:KMZ68_18920"/>
<evidence type="ECO:0000313" key="4">
    <source>
        <dbReference type="Proteomes" id="UP000680805"/>
    </source>
</evidence>
<dbReference type="InterPro" id="IPR050177">
    <property type="entry name" value="Lipid_A_modif_metabolic_enz"/>
</dbReference>
<evidence type="ECO:0000259" key="2">
    <source>
        <dbReference type="Pfam" id="PF14667"/>
    </source>
</evidence>
<reference evidence="3" key="1">
    <citation type="submission" date="2021-06" db="EMBL/GenBank/DDBJ databases">
        <title>Bradyrhizobium sp. S2-11-2 Genome sequencing.</title>
        <authorList>
            <person name="Jin L."/>
        </authorList>
    </citation>
    <scope>NUCLEOTIDE SEQUENCE</scope>
    <source>
        <strain evidence="3">S2-11-2</strain>
    </source>
</reference>
<dbReference type="InterPro" id="IPR029303">
    <property type="entry name" value="CapF_C"/>
</dbReference>
<dbReference type="Pfam" id="PF01370">
    <property type="entry name" value="Epimerase"/>
    <property type="match status" value="1"/>
</dbReference>
<dbReference type="CDD" id="cd07007">
    <property type="entry name" value="cupin_CapF-like_C"/>
    <property type="match status" value="1"/>
</dbReference>
<dbReference type="Proteomes" id="UP000680805">
    <property type="component" value="Chromosome"/>
</dbReference>
<feature type="domain" description="NAD-dependent epimerase/dehydratase" evidence="1">
    <location>
        <begin position="3"/>
        <end position="186"/>
    </location>
</feature>
<accession>A0A975RRI6</accession>
<dbReference type="Gene3D" id="2.60.120.10">
    <property type="entry name" value="Jelly Rolls"/>
    <property type="match status" value="1"/>
</dbReference>
<dbReference type="CDD" id="cd05261">
    <property type="entry name" value="CAPF_like_SDR_e"/>
    <property type="match status" value="1"/>
</dbReference>
<dbReference type="AlphaFoldDB" id="A0A975RRI6"/>